<evidence type="ECO:0000259" key="5">
    <source>
        <dbReference type="Pfam" id="PF00155"/>
    </source>
</evidence>
<reference evidence="6" key="2">
    <citation type="submission" date="2019-11" db="EMBL/GenBank/DDBJ databases">
        <title>Improved Assembly of Tolypothrix boutellei genome.</title>
        <authorList>
            <person name="Sarangi A.N."/>
            <person name="Mukherjee M."/>
            <person name="Ghosh S."/>
            <person name="Singh D."/>
            <person name="Das A."/>
            <person name="Kant S."/>
            <person name="Prusty A."/>
            <person name="Tripathy S."/>
        </authorList>
    </citation>
    <scope>NUCLEOTIDE SEQUENCE</scope>
    <source>
        <strain evidence="6">VB521301</strain>
    </source>
</reference>
<protein>
    <recommendedName>
        <fullName evidence="4">Aminotransferase</fullName>
        <ecNumber evidence="4">2.6.1.-</ecNumber>
    </recommendedName>
</protein>
<sequence length="391" mass="43695">MQLAKRLEKIPHYLFAQIDRKEAKLVSQGIDVINLAKGDPDKPTLARVVRAMHDAIDNPSSHAYPPYQGTKDFREAAARWMERRFKVEDLDPNSEIISSVGSKESIHNLFLAFVEEGDHTLIPDPGYPVYRTSTIFVGGEPYAMPLKAENNFLPDLTSIPEEIAHKSKLLWVNYPNNPTGAIATLEFFEELVTFCKQYDILLCHDHAYSEIAYDNYKPPSVLQIPGAKDIAIEFHSLSKSYNMAGWRIGFVAGNAKAVGALKQVKSNIDSGVFRAIQMSAIAAFCASEEELKSVSAVYQNRREILVQGLRSLGWSIEAPKATLYFWVPVPQGYSSTEFVTLLLDKCGIIVAPGIGYGESGEGFFRIALTLPEERIEEALQRMRDAGIRYEL</sequence>
<dbReference type="OrthoDB" id="9802328at2"/>
<comment type="caution">
    <text evidence="7">The sequence shown here is derived from an EMBL/GenBank/DDBJ whole genome shotgun (WGS) entry which is preliminary data.</text>
</comment>
<keyword evidence="2 4" id="KW-0032">Aminotransferase</keyword>
<dbReference type="PANTHER" id="PTHR42832:SF3">
    <property type="entry name" value="L-GLUTAMINE--4-(METHYLSULFANYL)-2-OXOBUTANOATE AMINOTRANSFERASE"/>
    <property type="match status" value="1"/>
</dbReference>
<dbReference type="EMBL" id="JHEG02000059">
    <property type="protein sequence ID" value="KIE07517.1"/>
    <property type="molecule type" value="Genomic_DNA"/>
</dbReference>
<dbReference type="Proteomes" id="UP000029738">
    <property type="component" value="Unassembled WGS sequence"/>
</dbReference>
<dbReference type="GO" id="GO:0008483">
    <property type="term" value="F:transaminase activity"/>
    <property type="evidence" value="ECO:0007669"/>
    <property type="project" value="UniProtKB-KW"/>
</dbReference>
<name>A0A0C1MYW6_9CYAN</name>
<comment type="cofactor">
    <cofactor evidence="1 4">
        <name>pyridoxal 5'-phosphate</name>
        <dbReference type="ChEBI" id="CHEBI:597326"/>
    </cofactor>
</comment>
<keyword evidence="3 4" id="KW-0808">Transferase</keyword>
<reference evidence="7" key="1">
    <citation type="journal article" date="2015" name="Genome Announc.">
        <title>Draft Genome Sequence of Tolypothrix boutellei Strain VB521301.</title>
        <authorList>
            <person name="Chandrababunaidu M.M."/>
            <person name="Singh D."/>
            <person name="Sen D."/>
            <person name="Bhan S."/>
            <person name="Das S."/>
            <person name="Gupta A."/>
            <person name="Adhikary S.P."/>
            <person name="Tripathy S."/>
        </authorList>
    </citation>
    <scope>NUCLEOTIDE SEQUENCE</scope>
    <source>
        <strain evidence="7">VB521301</strain>
    </source>
</reference>
<evidence type="ECO:0000313" key="6">
    <source>
        <dbReference type="EMBL" id="KAF3889001.1"/>
    </source>
</evidence>
<comment type="similarity">
    <text evidence="4">Belongs to the class-I pyridoxal-phosphate-dependent aminotransferase family.</text>
</comment>
<dbReference type="EC" id="2.6.1.-" evidence="4"/>
<accession>A0A0C1MYW6</accession>
<dbReference type="Gene3D" id="3.90.1150.10">
    <property type="entry name" value="Aspartate Aminotransferase, domain 1"/>
    <property type="match status" value="1"/>
</dbReference>
<dbReference type="InterPro" id="IPR050881">
    <property type="entry name" value="LL-DAP_aminotransferase"/>
</dbReference>
<dbReference type="CDD" id="cd00609">
    <property type="entry name" value="AAT_like"/>
    <property type="match status" value="1"/>
</dbReference>
<dbReference type="EMBL" id="JHEG04000001">
    <property type="protein sequence ID" value="KAF3889001.1"/>
    <property type="molecule type" value="Genomic_DNA"/>
</dbReference>
<dbReference type="InterPro" id="IPR004838">
    <property type="entry name" value="NHTrfase_class1_PyrdxlP-BS"/>
</dbReference>
<dbReference type="InterPro" id="IPR004839">
    <property type="entry name" value="Aminotransferase_I/II_large"/>
</dbReference>
<keyword evidence="8" id="KW-1185">Reference proteome</keyword>
<evidence type="ECO:0000256" key="1">
    <source>
        <dbReference type="ARBA" id="ARBA00001933"/>
    </source>
</evidence>
<dbReference type="Gene3D" id="3.40.640.10">
    <property type="entry name" value="Type I PLP-dependent aspartate aminotransferase-like (Major domain)"/>
    <property type="match status" value="1"/>
</dbReference>
<dbReference type="RefSeq" id="WP_038075852.1">
    <property type="nucleotide sequence ID" value="NZ_JHEG04000001.1"/>
</dbReference>
<evidence type="ECO:0000256" key="2">
    <source>
        <dbReference type="ARBA" id="ARBA00022576"/>
    </source>
</evidence>
<dbReference type="PROSITE" id="PS00105">
    <property type="entry name" value="AA_TRANSFER_CLASS_1"/>
    <property type="match status" value="1"/>
</dbReference>
<dbReference type="SUPFAM" id="SSF53383">
    <property type="entry name" value="PLP-dependent transferases"/>
    <property type="match status" value="1"/>
</dbReference>
<feature type="domain" description="Aminotransferase class I/classII large" evidence="5">
    <location>
        <begin position="31"/>
        <end position="381"/>
    </location>
</feature>
<dbReference type="AlphaFoldDB" id="A0A0C1MYW6"/>
<dbReference type="InterPro" id="IPR015424">
    <property type="entry name" value="PyrdxlP-dep_Trfase"/>
</dbReference>
<evidence type="ECO:0000256" key="3">
    <source>
        <dbReference type="ARBA" id="ARBA00022679"/>
    </source>
</evidence>
<dbReference type="PANTHER" id="PTHR42832">
    <property type="entry name" value="AMINO ACID AMINOTRANSFERASE"/>
    <property type="match status" value="1"/>
</dbReference>
<dbReference type="Pfam" id="PF00155">
    <property type="entry name" value="Aminotran_1_2"/>
    <property type="match status" value="1"/>
</dbReference>
<dbReference type="GO" id="GO:0030170">
    <property type="term" value="F:pyridoxal phosphate binding"/>
    <property type="evidence" value="ECO:0007669"/>
    <property type="project" value="InterPro"/>
</dbReference>
<proteinExistence type="inferred from homology"/>
<dbReference type="NCBIfam" id="NF006756">
    <property type="entry name" value="PRK09276.1"/>
    <property type="match status" value="1"/>
</dbReference>
<dbReference type="InterPro" id="IPR015422">
    <property type="entry name" value="PyrdxlP-dep_Trfase_small"/>
</dbReference>
<dbReference type="InterPro" id="IPR015421">
    <property type="entry name" value="PyrdxlP-dep_Trfase_major"/>
</dbReference>
<evidence type="ECO:0000256" key="4">
    <source>
        <dbReference type="RuleBase" id="RU000481"/>
    </source>
</evidence>
<gene>
    <name evidence="7" type="ORF">DA73_0241320</name>
    <name evidence="6" type="ORF">DA73_0400028625</name>
</gene>
<organism evidence="7">
    <name type="scientific">Tolypothrix bouteillei VB521301</name>
    <dbReference type="NCBI Taxonomy" id="1479485"/>
    <lineage>
        <taxon>Bacteria</taxon>
        <taxon>Bacillati</taxon>
        <taxon>Cyanobacteriota</taxon>
        <taxon>Cyanophyceae</taxon>
        <taxon>Nostocales</taxon>
        <taxon>Tolypothrichaceae</taxon>
        <taxon>Tolypothrix</taxon>
    </lineage>
</organism>
<evidence type="ECO:0000313" key="8">
    <source>
        <dbReference type="Proteomes" id="UP000029738"/>
    </source>
</evidence>
<dbReference type="STRING" id="1479485.DA73_0241320"/>
<evidence type="ECO:0000313" key="7">
    <source>
        <dbReference type="EMBL" id="KIE07517.1"/>
    </source>
</evidence>